<accession>A0A251X8B6</accession>
<keyword evidence="4" id="KW-1133">Transmembrane helix</keyword>
<protein>
    <recommendedName>
        <fullName evidence="7">Single Cache domain-containing protein</fullName>
    </recommendedName>
</protein>
<feature type="chain" id="PRO_5012874524" description="Single Cache domain-containing protein" evidence="6">
    <location>
        <begin position="25"/>
        <end position="165"/>
    </location>
</feature>
<dbReference type="Gene3D" id="3.30.450.20">
    <property type="entry name" value="PAS domain"/>
    <property type="match status" value="1"/>
</dbReference>
<comment type="caution">
    <text evidence="8">The sequence shown here is derived from an EMBL/GenBank/DDBJ whole genome shotgun (WGS) entry which is preliminary data.</text>
</comment>
<feature type="domain" description="Single Cache" evidence="7">
    <location>
        <begin position="19"/>
        <end position="103"/>
    </location>
</feature>
<evidence type="ECO:0000313" key="8">
    <source>
        <dbReference type="EMBL" id="OUD14246.1"/>
    </source>
</evidence>
<keyword evidence="2" id="KW-1003">Cell membrane</keyword>
<evidence type="ECO:0000256" key="6">
    <source>
        <dbReference type="SAM" id="SignalP"/>
    </source>
</evidence>
<comment type="subcellular location">
    <subcellularLocation>
        <location evidence="1">Cell membrane</location>
        <topology evidence="1">Multi-pass membrane protein</topology>
    </subcellularLocation>
</comment>
<keyword evidence="9" id="KW-1185">Reference proteome</keyword>
<dbReference type="InterPro" id="IPR033480">
    <property type="entry name" value="sCache_2"/>
</dbReference>
<name>A0A251X8B6_9GAMM</name>
<sequence>MTLKSLIGVAGLTLSLSFSANVFAEEAATAAEVVEKVKAAAAELSSAGEAGIAAFQGKDSKWAWKDTYVFVYDCEADQALAHPTLAGKPVMHIKDKAGKELFVALCEAGKQETGGWVSYMWPKPGAEEPSEKLSYALAVAGTTYQVSAGIYTDEATVDELNAALK</sequence>
<reference evidence="8 9" key="1">
    <citation type="submission" date="2016-12" db="EMBL/GenBank/DDBJ databases">
        <title>Thioflexothrix psekupsii D3 genome sequencing and assembly.</title>
        <authorList>
            <person name="Fomenkov A."/>
            <person name="Vincze T."/>
            <person name="Grabovich M."/>
            <person name="Anton B.P."/>
            <person name="Dubinina G."/>
            <person name="Orlova M."/>
            <person name="Belousova E."/>
            <person name="Roberts R.J."/>
        </authorList>
    </citation>
    <scope>NUCLEOTIDE SEQUENCE [LARGE SCALE GENOMIC DNA]</scope>
    <source>
        <strain evidence="8">D3</strain>
    </source>
</reference>
<dbReference type="AlphaFoldDB" id="A0A251X8B6"/>
<dbReference type="Pfam" id="PF17200">
    <property type="entry name" value="sCache_2"/>
    <property type="match status" value="1"/>
</dbReference>
<dbReference type="Proteomes" id="UP000194798">
    <property type="component" value="Unassembled WGS sequence"/>
</dbReference>
<evidence type="ECO:0000256" key="1">
    <source>
        <dbReference type="ARBA" id="ARBA00004651"/>
    </source>
</evidence>
<proteinExistence type="predicted"/>
<dbReference type="SMART" id="SM01049">
    <property type="entry name" value="Cache_2"/>
    <property type="match status" value="1"/>
</dbReference>
<dbReference type="RefSeq" id="WP_086488028.1">
    <property type="nucleotide sequence ID" value="NZ_MSLT01000012.1"/>
</dbReference>
<feature type="signal peptide" evidence="6">
    <location>
        <begin position="1"/>
        <end position="24"/>
    </location>
</feature>
<evidence type="ECO:0000256" key="3">
    <source>
        <dbReference type="ARBA" id="ARBA00022692"/>
    </source>
</evidence>
<dbReference type="OrthoDB" id="2489132at2"/>
<keyword evidence="3" id="KW-0812">Transmembrane</keyword>
<evidence type="ECO:0000259" key="7">
    <source>
        <dbReference type="SMART" id="SM01049"/>
    </source>
</evidence>
<dbReference type="EMBL" id="MSLT01000012">
    <property type="protein sequence ID" value="OUD14246.1"/>
    <property type="molecule type" value="Genomic_DNA"/>
</dbReference>
<gene>
    <name evidence="8" type="ORF">TPSD3_07925</name>
</gene>
<dbReference type="GO" id="GO:0005886">
    <property type="term" value="C:plasma membrane"/>
    <property type="evidence" value="ECO:0007669"/>
    <property type="project" value="UniProtKB-SubCell"/>
</dbReference>
<evidence type="ECO:0000256" key="2">
    <source>
        <dbReference type="ARBA" id="ARBA00022475"/>
    </source>
</evidence>
<evidence type="ECO:0000313" key="9">
    <source>
        <dbReference type="Proteomes" id="UP000194798"/>
    </source>
</evidence>
<keyword evidence="5" id="KW-0472">Membrane</keyword>
<organism evidence="8 9">
    <name type="scientific">Thioflexithrix psekupsensis</name>
    <dbReference type="NCBI Taxonomy" id="1570016"/>
    <lineage>
        <taxon>Bacteria</taxon>
        <taxon>Pseudomonadati</taxon>
        <taxon>Pseudomonadota</taxon>
        <taxon>Gammaproteobacteria</taxon>
        <taxon>Thiotrichales</taxon>
        <taxon>Thioflexithrix</taxon>
    </lineage>
</organism>
<evidence type="ECO:0000256" key="5">
    <source>
        <dbReference type="ARBA" id="ARBA00023136"/>
    </source>
</evidence>
<keyword evidence="6" id="KW-0732">Signal</keyword>
<evidence type="ECO:0000256" key="4">
    <source>
        <dbReference type="ARBA" id="ARBA00022989"/>
    </source>
</evidence>